<dbReference type="HOGENOM" id="CLU_082080_0_2_10"/>
<sequence>MKLVFATHNQHKYEEVKLLMPKGIELLDLSSINCHEEITETGETLQENAKIKANYITENYGLNCFADDTGLLIEALNGEPGVYSARYAGNQKNSLDNMQKVLRKLMNHQNRKAYFETVIVLNINGEQFSFSGKAYGEIIQRPVGEKGFGYDPIFRPEGYDKTFAELPVEVKNRISHRGKAIGLLVQFLKKYPHTE</sequence>
<evidence type="ECO:0000256" key="6">
    <source>
        <dbReference type="ARBA" id="ARBA00022842"/>
    </source>
</evidence>
<comment type="catalytic activity">
    <reaction evidence="9 10">
        <text>XTP + H2O = XMP + diphosphate + H(+)</text>
        <dbReference type="Rhea" id="RHEA:28610"/>
        <dbReference type="ChEBI" id="CHEBI:15377"/>
        <dbReference type="ChEBI" id="CHEBI:15378"/>
        <dbReference type="ChEBI" id="CHEBI:33019"/>
        <dbReference type="ChEBI" id="CHEBI:57464"/>
        <dbReference type="ChEBI" id="CHEBI:61314"/>
        <dbReference type="EC" id="3.6.1.66"/>
    </reaction>
</comment>
<dbReference type="GO" id="GO:0035870">
    <property type="term" value="F:dITP diphosphatase activity"/>
    <property type="evidence" value="ECO:0007669"/>
    <property type="project" value="UniProtKB-UniRule"/>
</dbReference>
<evidence type="ECO:0000256" key="1">
    <source>
        <dbReference type="ARBA" id="ARBA00008023"/>
    </source>
</evidence>
<comment type="subunit">
    <text evidence="2 10">Homodimer.</text>
</comment>
<dbReference type="GO" id="GO:0009146">
    <property type="term" value="P:purine nucleoside triphosphate catabolic process"/>
    <property type="evidence" value="ECO:0007669"/>
    <property type="project" value="UniProtKB-UniRule"/>
</dbReference>
<evidence type="ECO:0000256" key="11">
    <source>
        <dbReference type="RuleBase" id="RU003781"/>
    </source>
</evidence>
<organism evidence="12 13">
    <name type="scientific">Flagellimonas lutaonensis</name>
    <dbReference type="NCBI Taxonomy" id="516051"/>
    <lineage>
        <taxon>Bacteria</taxon>
        <taxon>Pseudomonadati</taxon>
        <taxon>Bacteroidota</taxon>
        <taxon>Flavobacteriia</taxon>
        <taxon>Flavobacteriales</taxon>
        <taxon>Flavobacteriaceae</taxon>
        <taxon>Flagellimonas</taxon>
    </lineage>
</organism>
<dbReference type="Pfam" id="PF01725">
    <property type="entry name" value="Ham1p_like"/>
    <property type="match status" value="1"/>
</dbReference>
<dbReference type="SUPFAM" id="SSF52972">
    <property type="entry name" value="ITPase-like"/>
    <property type="match status" value="1"/>
</dbReference>
<dbReference type="OrthoDB" id="9807456at2"/>
<evidence type="ECO:0000256" key="10">
    <source>
        <dbReference type="HAMAP-Rule" id="MF_01405"/>
    </source>
</evidence>
<dbReference type="GO" id="GO:0046872">
    <property type="term" value="F:metal ion binding"/>
    <property type="evidence" value="ECO:0007669"/>
    <property type="project" value="UniProtKB-KW"/>
</dbReference>
<evidence type="ECO:0000256" key="5">
    <source>
        <dbReference type="ARBA" id="ARBA00022801"/>
    </source>
</evidence>
<keyword evidence="7 10" id="KW-0546">Nucleotide metabolism</keyword>
<feature type="binding site" evidence="10">
    <location>
        <position position="68"/>
    </location>
    <ligand>
        <name>Mg(2+)</name>
        <dbReference type="ChEBI" id="CHEBI:18420"/>
    </ligand>
</feature>
<dbReference type="Proteomes" id="UP000032726">
    <property type="component" value="Chromosome"/>
</dbReference>
<protein>
    <recommendedName>
        <fullName evidence="10">dITP/XTP pyrophosphatase</fullName>
        <ecNumber evidence="10">3.6.1.66</ecNumber>
    </recommendedName>
    <alternativeName>
        <fullName evidence="10">Non-canonical purine NTP pyrophosphatase</fullName>
    </alternativeName>
    <alternativeName>
        <fullName evidence="10">Non-standard purine NTP pyrophosphatase</fullName>
    </alternativeName>
    <alternativeName>
        <fullName evidence="10">Nucleoside-triphosphate diphosphatase</fullName>
    </alternativeName>
    <alternativeName>
        <fullName evidence="10">Nucleoside-triphosphate pyrophosphatase</fullName>
        <shortName evidence="10">NTPase</shortName>
    </alternativeName>
</protein>
<feature type="binding site" evidence="10">
    <location>
        <position position="69"/>
    </location>
    <ligand>
        <name>substrate</name>
    </ligand>
</feature>
<evidence type="ECO:0000313" key="12">
    <source>
        <dbReference type="EMBL" id="AKA33731.1"/>
    </source>
</evidence>
<evidence type="ECO:0000256" key="4">
    <source>
        <dbReference type="ARBA" id="ARBA00022741"/>
    </source>
</evidence>
<dbReference type="NCBIfam" id="NF011398">
    <property type="entry name" value="PRK14823.1"/>
    <property type="match status" value="1"/>
</dbReference>
<reference evidence="12 13" key="1">
    <citation type="submission" date="2015-03" db="EMBL/GenBank/DDBJ databases">
        <title>Complete genome sequence of Muricauda lutaonensis CC-HSB-11T, isolated from a coastal hot spring.</title>
        <authorList>
            <person name="Kim K.M."/>
        </authorList>
    </citation>
    <scope>NUCLEOTIDE SEQUENCE [LARGE SCALE GENOMIC DNA]</scope>
    <source>
        <strain evidence="12 13">CC-HSB-11</strain>
    </source>
</reference>
<dbReference type="GO" id="GO:0009117">
    <property type="term" value="P:nucleotide metabolic process"/>
    <property type="evidence" value="ECO:0007669"/>
    <property type="project" value="UniProtKB-KW"/>
</dbReference>
<comment type="catalytic activity">
    <reaction evidence="8 10">
        <text>dITP + H2O = dIMP + diphosphate + H(+)</text>
        <dbReference type="Rhea" id="RHEA:28342"/>
        <dbReference type="ChEBI" id="CHEBI:15377"/>
        <dbReference type="ChEBI" id="CHEBI:15378"/>
        <dbReference type="ChEBI" id="CHEBI:33019"/>
        <dbReference type="ChEBI" id="CHEBI:61194"/>
        <dbReference type="ChEBI" id="CHEBI:61382"/>
        <dbReference type="EC" id="3.6.1.66"/>
    </reaction>
</comment>
<keyword evidence="5 10" id="KW-0378">Hydrolase</keyword>
<dbReference type="GO" id="GO:0036220">
    <property type="term" value="F:ITP diphosphatase activity"/>
    <property type="evidence" value="ECO:0007669"/>
    <property type="project" value="UniProtKB-UniRule"/>
</dbReference>
<dbReference type="KEGG" id="mlt:VC82_39"/>
<dbReference type="GO" id="GO:0005829">
    <property type="term" value="C:cytosol"/>
    <property type="evidence" value="ECO:0007669"/>
    <property type="project" value="TreeGrafter"/>
</dbReference>
<dbReference type="EMBL" id="CP011071">
    <property type="protein sequence ID" value="AKA33731.1"/>
    <property type="molecule type" value="Genomic_DNA"/>
</dbReference>
<dbReference type="EC" id="3.6.1.66" evidence="10"/>
<comment type="similarity">
    <text evidence="1 10 11">Belongs to the HAM1 NTPase family.</text>
</comment>
<evidence type="ECO:0000313" key="13">
    <source>
        <dbReference type="Proteomes" id="UP000032726"/>
    </source>
</evidence>
<dbReference type="RefSeq" id="WP_045800604.1">
    <property type="nucleotide sequence ID" value="NZ_CP011071.1"/>
</dbReference>
<evidence type="ECO:0000256" key="9">
    <source>
        <dbReference type="ARBA" id="ARBA00052017"/>
    </source>
</evidence>
<gene>
    <name evidence="12" type="ORF">VC82_39</name>
</gene>
<dbReference type="InterPro" id="IPR029001">
    <property type="entry name" value="ITPase-like_fam"/>
</dbReference>
<dbReference type="InterPro" id="IPR002637">
    <property type="entry name" value="RdgB/HAM1"/>
</dbReference>
<dbReference type="PANTHER" id="PTHR11067">
    <property type="entry name" value="INOSINE TRIPHOSPHATE PYROPHOSPHATASE/HAM1 PROTEIN"/>
    <property type="match status" value="1"/>
</dbReference>
<feature type="binding site" evidence="10">
    <location>
        <begin position="176"/>
        <end position="177"/>
    </location>
    <ligand>
        <name>substrate</name>
    </ligand>
</feature>
<proteinExistence type="inferred from homology"/>
<evidence type="ECO:0000256" key="8">
    <source>
        <dbReference type="ARBA" id="ARBA00051875"/>
    </source>
</evidence>
<comment type="catalytic activity">
    <reaction evidence="10">
        <text>ITP + H2O = IMP + diphosphate + H(+)</text>
        <dbReference type="Rhea" id="RHEA:29399"/>
        <dbReference type="ChEBI" id="CHEBI:15377"/>
        <dbReference type="ChEBI" id="CHEBI:15378"/>
        <dbReference type="ChEBI" id="CHEBI:33019"/>
        <dbReference type="ChEBI" id="CHEBI:58053"/>
        <dbReference type="ChEBI" id="CHEBI:61402"/>
        <dbReference type="EC" id="3.6.1.66"/>
    </reaction>
</comment>
<dbReference type="CDD" id="cd00515">
    <property type="entry name" value="HAM1"/>
    <property type="match status" value="1"/>
</dbReference>
<dbReference type="STRING" id="516051.VC82_39"/>
<dbReference type="AlphaFoldDB" id="A0A0D5YPH0"/>
<dbReference type="PANTHER" id="PTHR11067:SF9">
    <property type="entry name" value="INOSINE TRIPHOSPHATE PYROPHOSPHATASE"/>
    <property type="match status" value="1"/>
</dbReference>
<comment type="function">
    <text evidence="10">Pyrophosphatase that catalyzes the hydrolysis of nucleoside triphosphates to their monophosphate derivatives, with a high preference for the non-canonical purine nucleotides XTP (xanthosine triphosphate), dITP (deoxyinosine triphosphate) and ITP. Seems to function as a house-cleaning enzyme that removes non-canonical purine nucleotides from the nucleotide pool, thus preventing their incorporation into DNA/RNA and avoiding chromosomal lesions.</text>
</comment>
<keyword evidence="4 10" id="KW-0547">Nucleotide-binding</keyword>
<dbReference type="FunFam" id="3.90.950.10:FF:000001">
    <property type="entry name" value="dITP/XTP pyrophosphatase"/>
    <property type="match status" value="1"/>
</dbReference>
<dbReference type="HAMAP" id="MF_01405">
    <property type="entry name" value="Non_canon_purine_NTPase"/>
    <property type="match status" value="1"/>
</dbReference>
<keyword evidence="13" id="KW-1185">Reference proteome</keyword>
<dbReference type="NCBIfam" id="TIGR00042">
    <property type="entry name" value="RdgB/HAM1 family non-canonical purine NTP pyrophosphatase"/>
    <property type="match status" value="1"/>
</dbReference>
<feature type="binding site" evidence="10">
    <location>
        <position position="171"/>
    </location>
    <ligand>
        <name>substrate</name>
    </ligand>
</feature>
<dbReference type="GO" id="GO:0017111">
    <property type="term" value="F:ribonucleoside triphosphate phosphatase activity"/>
    <property type="evidence" value="ECO:0007669"/>
    <property type="project" value="InterPro"/>
</dbReference>
<evidence type="ECO:0000256" key="3">
    <source>
        <dbReference type="ARBA" id="ARBA00022723"/>
    </source>
</evidence>
<dbReference type="Gene3D" id="3.90.950.10">
    <property type="match status" value="1"/>
</dbReference>
<keyword evidence="3 10" id="KW-0479">Metal-binding</keyword>
<name>A0A0D5YPH0_9FLAO</name>
<evidence type="ECO:0000256" key="7">
    <source>
        <dbReference type="ARBA" id="ARBA00023080"/>
    </source>
</evidence>
<dbReference type="GO" id="GO:0000166">
    <property type="term" value="F:nucleotide binding"/>
    <property type="evidence" value="ECO:0007669"/>
    <property type="project" value="UniProtKB-KW"/>
</dbReference>
<accession>A0A0D5YPH0</accession>
<feature type="active site" description="Proton acceptor" evidence="10">
    <location>
        <position position="68"/>
    </location>
</feature>
<dbReference type="PATRIC" id="fig|516051.4.peg.39"/>
<comment type="cofactor">
    <cofactor evidence="10">
        <name>Mg(2+)</name>
        <dbReference type="ChEBI" id="CHEBI:18420"/>
    </cofactor>
    <text evidence="10">Binds 1 Mg(2+) ion per subunit.</text>
</comment>
<comment type="caution">
    <text evidence="10">Lacks conserved residue(s) required for the propagation of feature annotation.</text>
</comment>
<keyword evidence="6 10" id="KW-0460">Magnesium</keyword>
<evidence type="ECO:0000256" key="2">
    <source>
        <dbReference type="ARBA" id="ARBA00011738"/>
    </source>
</evidence>
<feature type="binding site" evidence="10">
    <location>
        <begin position="148"/>
        <end position="151"/>
    </location>
    <ligand>
        <name>substrate</name>
    </ligand>
</feature>
<dbReference type="InterPro" id="IPR020922">
    <property type="entry name" value="dITP/XTP_pyrophosphatase"/>
</dbReference>
<feature type="binding site" evidence="10">
    <location>
        <begin position="7"/>
        <end position="12"/>
    </location>
    <ligand>
        <name>substrate</name>
    </ligand>
</feature>
<dbReference type="GO" id="GO:0036222">
    <property type="term" value="F:XTP diphosphatase activity"/>
    <property type="evidence" value="ECO:0007669"/>
    <property type="project" value="UniProtKB-UniRule"/>
</dbReference>